<reference evidence="1 2" key="1">
    <citation type="submission" date="2023-01" db="EMBL/GenBank/DDBJ databases">
        <title>Analysis of 21 Apiospora genomes using comparative genomics revels a genus with tremendous synthesis potential of carbohydrate active enzymes and secondary metabolites.</title>
        <authorList>
            <person name="Sorensen T."/>
        </authorList>
    </citation>
    <scope>NUCLEOTIDE SEQUENCE [LARGE SCALE GENOMIC DNA]</scope>
    <source>
        <strain evidence="1 2">CBS 20057</strain>
    </source>
</reference>
<evidence type="ECO:0008006" key="3">
    <source>
        <dbReference type="Google" id="ProtNLM"/>
    </source>
</evidence>
<gene>
    <name evidence="1" type="ORF">PG991_009625</name>
</gene>
<dbReference type="Proteomes" id="UP001396898">
    <property type="component" value="Unassembled WGS sequence"/>
</dbReference>
<proteinExistence type="predicted"/>
<evidence type="ECO:0000313" key="1">
    <source>
        <dbReference type="EMBL" id="KAK8012250.1"/>
    </source>
</evidence>
<accession>A0ABR1RG40</accession>
<dbReference type="EMBL" id="JAQQWI010000015">
    <property type="protein sequence ID" value="KAK8012250.1"/>
    <property type="molecule type" value="Genomic_DNA"/>
</dbReference>
<organism evidence="1 2">
    <name type="scientific">Apiospora marii</name>
    <dbReference type="NCBI Taxonomy" id="335849"/>
    <lineage>
        <taxon>Eukaryota</taxon>
        <taxon>Fungi</taxon>
        <taxon>Dikarya</taxon>
        <taxon>Ascomycota</taxon>
        <taxon>Pezizomycotina</taxon>
        <taxon>Sordariomycetes</taxon>
        <taxon>Xylariomycetidae</taxon>
        <taxon>Amphisphaeriales</taxon>
        <taxon>Apiosporaceae</taxon>
        <taxon>Apiospora</taxon>
    </lineage>
</organism>
<keyword evidence="2" id="KW-1185">Reference proteome</keyword>
<comment type="caution">
    <text evidence="1">The sequence shown here is derived from an EMBL/GenBank/DDBJ whole genome shotgun (WGS) entry which is preliminary data.</text>
</comment>
<evidence type="ECO:0000313" key="2">
    <source>
        <dbReference type="Proteomes" id="UP001396898"/>
    </source>
</evidence>
<name>A0ABR1RG40_9PEZI</name>
<sequence length="683" mass="78002">MMSTSGELIRLQRVPCTGWEAKKDEIYQELKQYPKNKVTTHYLESDSESGESTGLFSDIVIKTLKELPEAKGIMIMRTEDEKRLMKKVLVQGKGQNEVFWGRLIETAVAVKQDTTQNCWMGLFLCASHNSDRTISAIREKLDPHLKVINYQATDDDDQDDIEWEHVPTKDWAFRVDWDFLENDNESRVVVLGGRHSQLKDLKIAMEKRYMYEIKSREAVRSTPDAQILCLWGDSARVLWVGEDVEWAMTLPKVECVFLDDCRETVRLDPSTGLPVRVMRKLTKTELLRKQSWLRRALWWSRDYQNREGATGITPFPLTKVISVSARDDILQRPDDHAKFDPAWNENIMLTVLANYCAWPGLEQHQMPCRKPPSLALWTNTRQLLRIAGVLTEDNKPTDLGVIVNKLASKYHWGWAEAYIVATLRLDLYEKGEARNQLEQEEYILALMAAIIGVEAECKEPLVTLQGNPEDWFGIFDDSCAGGAAALSDYGSLWVQAGVYRQKQNAKGKFAHDHIKVNQRSFKQIDFHLDFIPGALGGVNLLWPKRAYRTDTNIALDKHQQGYIDMILAKAFAGQMLFIKGQDLELATLSCVHVASGAPVRVPMEDDILYVGEALGEHKGMYMFSTRPLEPDGTRLRATGLTRMDRCILEDMAEEIDQTWPDVVKRALWPMTYYKYRSAGGISV</sequence>
<protein>
    <recommendedName>
        <fullName evidence="3">Heterokaryon incompatibility domain-containing protein</fullName>
    </recommendedName>
</protein>